<proteinExistence type="predicted"/>
<organism evidence="1 2">
    <name type="scientific">Corynebacterium crudilactis</name>
    <dbReference type="NCBI Taxonomy" id="1652495"/>
    <lineage>
        <taxon>Bacteria</taxon>
        <taxon>Bacillati</taxon>
        <taxon>Actinomycetota</taxon>
        <taxon>Actinomycetes</taxon>
        <taxon>Mycobacteriales</taxon>
        <taxon>Corynebacteriaceae</taxon>
        <taxon>Corynebacterium</taxon>
    </lineage>
</organism>
<dbReference type="Proteomes" id="UP000076929">
    <property type="component" value="Plasmid pCRULAC1"/>
</dbReference>
<reference evidence="1 2" key="1">
    <citation type="submission" date="2016-05" db="EMBL/GenBank/DDBJ databases">
        <title>Complete genome sequence of Corynebacterium crudilactis, a new Corynebacterium species isolated from raw cow's milk.</title>
        <authorList>
            <person name="Christian R."/>
            <person name="Zimmermann J."/>
            <person name="Lipski A."/>
            <person name="Kalinowski J."/>
        </authorList>
    </citation>
    <scope>NUCLEOTIDE SEQUENCE [LARGE SCALE GENOMIC DNA]</scope>
    <source>
        <strain evidence="1 2">JZ16</strain>
        <plasmid evidence="1 2">pCRULAC1</plasmid>
    </source>
</reference>
<dbReference type="AlphaFoldDB" id="A0A172QXX0"/>
<keyword evidence="2" id="KW-1185">Reference proteome</keyword>
<dbReference type="KEGG" id="ccjz:ccrud_14210"/>
<evidence type="ECO:0000313" key="2">
    <source>
        <dbReference type="Proteomes" id="UP000076929"/>
    </source>
</evidence>
<accession>A0A172QXX0</accession>
<dbReference type="EMBL" id="CP015623">
    <property type="protein sequence ID" value="ANE05491.1"/>
    <property type="molecule type" value="Genomic_DNA"/>
</dbReference>
<protein>
    <submittedName>
        <fullName evidence="1">Uncharacterized protein</fullName>
    </submittedName>
</protein>
<evidence type="ECO:0000313" key="1">
    <source>
        <dbReference type="EMBL" id="ANE05491.1"/>
    </source>
</evidence>
<name>A0A172QXX0_9CORY</name>
<geneLocation type="plasmid" evidence="1 2">
    <name>pCRULAC1</name>
</geneLocation>
<dbReference type="RefSeq" id="WP_066570231.1">
    <property type="nucleotide sequence ID" value="NZ_CP015623.1"/>
</dbReference>
<keyword evidence="1" id="KW-0614">Plasmid</keyword>
<sequence>MTLMRIPPHTTTQLEHRRRRAHLANYDDLPKSVIYIKSTGKWIWEATVTPDLLVTVRKVNSTRIHSLDADIVDRDAIYNKYSPSNSPADIAKTIDNLIRTKTRQVEQ</sequence>
<gene>
    <name evidence="1" type="ORF">ccrud_14210</name>
</gene>